<dbReference type="GO" id="GO:0016747">
    <property type="term" value="F:acyltransferase activity, transferring groups other than amino-acyl groups"/>
    <property type="evidence" value="ECO:0007669"/>
    <property type="project" value="InterPro"/>
</dbReference>
<dbReference type="Proteomes" id="UP000431451">
    <property type="component" value="Unassembled WGS sequence"/>
</dbReference>
<dbReference type="PANTHER" id="PTHR43792">
    <property type="entry name" value="GNAT FAMILY, PUTATIVE (AFU_ORTHOLOGUE AFUA_3G00765)-RELATED-RELATED"/>
    <property type="match status" value="1"/>
</dbReference>
<keyword evidence="6" id="KW-1185">Reference proteome</keyword>
<feature type="domain" description="N-acetyltransferase" evidence="1">
    <location>
        <begin position="15"/>
        <end position="183"/>
    </location>
</feature>
<evidence type="ECO:0000259" key="1">
    <source>
        <dbReference type="PROSITE" id="PS51186"/>
    </source>
</evidence>
<evidence type="ECO:0000313" key="3">
    <source>
        <dbReference type="EMBL" id="CAI3693518.1"/>
    </source>
</evidence>
<dbReference type="PROSITE" id="PS51186">
    <property type="entry name" value="GNAT"/>
    <property type="match status" value="1"/>
</dbReference>
<reference evidence="4 6" key="1">
    <citation type="submission" date="2017-10" db="EMBL/GenBank/DDBJ databases">
        <title>Effective Description of Clostridium neonatale sp. nov. linked to necrotizing enterocolitis in neonates and a clarification of species assignable to the genus Clostridium (Prazmowski 1880) emend. Lawson and Rainey 2016.</title>
        <authorList>
            <person name="Bernard K."/>
            <person name="Burdz T."/>
            <person name="Wiebe D."/>
            <person name="Balcewich B."/>
            <person name="Alfa M."/>
            <person name="Bernier A.-M."/>
        </authorList>
    </citation>
    <scope>NUCLEOTIDE SEQUENCE [LARGE SCALE GENOMIC DNA]</scope>
    <source>
        <strain evidence="4 6">LCDC99A005</strain>
    </source>
</reference>
<sequence length="187" mass="22054">MINHKGTVRLESDRLILRQFQLSDAYGMYKNWASNTIVTKNLTWKPHTNIETTKFIIRNWIQNYKNIDYYNWCIEERNSSTVIGSINLTNIDNINESLEVGYCLSDKFWNKGIMTESLTLVLDFVFNQMEINRITSKCAINNIPSMRVLKKCGFLYEGNLRSVIKDNNNKFIDCKYYSLLKKEYKNS</sequence>
<dbReference type="InterPro" id="IPR051531">
    <property type="entry name" value="N-acetyltransferase"/>
</dbReference>
<dbReference type="Proteomes" id="UP001189143">
    <property type="component" value="Unassembled WGS sequence"/>
</dbReference>
<dbReference type="Proteomes" id="UP000220840">
    <property type="component" value="Unassembled WGS sequence"/>
</dbReference>
<protein>
    <submittedName>
        <fullName evidence="2 4">N-acetyltransferase</fullName>
    </submittedName>
    <submittedName>
        <fullName evidence="5">Ribosomal N-acetyltransferase YdaF</fullName>
        <ecNumber evidence="5">2.3.1.-</ecNumber>
    </submittedName>
</protein>
<dbReference type="STRING" id="137838.GCA_001458595_02542"/>
<keyword evidence="5" id="KW-0012">Acyltransferase</keyword>
<dbReference type="EC" id="2.3.1.-" evidence="5"/>
<dbReference type="OrthoDB" id="9785602at2"/>
<gene>
    <name evidence="5" type="primary">ydaF_2</name>
    <name evidence="3" type="ORF">CNEO2_890012</name>
    <name evidence="2" type="ORF">CNEO_43328</name>
    <name evidence="5" type="ORF">CNEONATNEC25_02062</name>
    <name evidence="4" type="ORF">CQ394_05370</name>
</gene>
<dbReference type="EMBL" id="UWJD01000001">
    <property type="protein sequence ID" value="VCT84462.1"/>
    <property type="molecule type" value="Genomic_DNA"/>
</dbReference>
<evidence type="ECO:0000313" key="4">
    <source>
        <dbReference type="EMBL" id="PEG31156.1"/>
    </source>
</evidence>
<accession>A0A2A7MHJ7</accession>
<dbReference type="EMBL" id="PDCJ01000001">
    <property type="protein sequence ID" value="PEG31156.1"/>
    <property type="molecule type" value="Genomic_DNA"/>
</dbReference>
<reference evidence="2" key="3">
    <citation type="submission" date="2021-10" db="EMBL/GenBank/DDBJ databases">
        <authorList>
            <person name="Mesa V."/>
        </authorList>
    </citation>
    <scope>NUCLEOTIDE SEQUENCE</scope>
    <source>
        <strain evidence="2">CC3_PB</strain>
    </source>
</reference>
<evidence type="ECO:0000313" key="6">
    <source>
        <dbReference type="Proteomes" id="UP000220840"/>
    </source>
</evidence>
<dbReference type="GeneID" id="68877437"/>
<proteinExistence type="predicted"/>
<evidence type="ECO:0000313" key="5">
    <source>
        <dbReference type="EMBL" id="VCT84462.1"/>
    </source>
</evidence>
<evidence type="ECO:0000313" key="7">
    <source>
        <dbReference type="Proteomes" id="UP000431451"/>
    </source>
</evidence>
<dbReference type="Proteomes" id="UP000789738">
    <property type="component" value="Unassembled WGS sequence"/>
</dbReference>
<dbReference type="Gene3D" id="3.40.630.30">
    <property type="match status" value="1"/>
</dbReference>
<reference evidence="5 7" key="2">
    <citation type="submission" date="2018-06" db="EMBL/GenBank/DDBJ databases">
        <authorList>
            <consortium name="IHU Genomes"/>
        </authorList>
    </citation>
    <scope>NUCLEOTIDE SEQUENCE [LARGE SCALE GENOMIC DNA]</scope>
    <source>
        <strain evidence="5 7">NEC25</strain>
    </source>
</reference>
<name>A0A2A7MHJ7_9CLOT</name>
<dbReference type="InterPro" id="IPR016181">
    <property type="entry name" value="Acyl_CoA_acyltransferase"/>
</dbReference>
<dbReference type="Pfam" id="PF13302">
    <property type="entry name" value="Acetyltransf_3"/>
    <property type="match status" value="1"/>
</dbReference>
<dbReference type="RefSeq" id="WP_058295314.1">
    <property type="nucleotide sequence ID" value="NZ_CAKJVD010000021.1"/>
</dbReference>
<reference evidence="3" key="4">
    <citation type="submission" date="2022-10" db="EMBL/GenBank/DDBJ databases">
        <authorList>
            <person name="Aires J."/>
            <person name="Mesa V."/>
        </authorList>
    </citation>
    <scope>NUCLEOTIDE SEQUENCE</scope>
    <source>
        <strain evidence="3">Clostridium neonatale JD116</strain>
    </source>
</reference>
<dbReference type="AlphaFoldDB" id="A0A2A7MHJ7"/>
<organism evidence="4 6">
    <name type="scientific">Clostridium neonatale</name>
    <dbReference type="NCBI Taxonomy" id="137838"/>
    <lineage>
        <taxon>Bacteria</taxon>
        <taxon>Bacillati</taxon>
        <taxon>Bacillota</taxon>
        <taxon>Clostridia</taxon>
        <taxon>Eubacteriales</taxon>
        <taxon>Clostridiaceae</taxon>
        <taxon>Clostridium</taxon>
    </lineage>
</organism>
<dbReference type="InterPro" id="IPR000182">
    <property type="entry name" value="GNAT_dom"/>
</dbReference>
<dbReference type="EMBL" id="CAKJVE010000004">
    <property type="protein sequence ID" value="CAG9707932.1"/>
    <property type="molecule type" value="Genomic_DNA"/>
</dbReference>
<dbReference type="SUPFAM" id="SSF55729">
    <property type="entry name" value="Acyl-CoA N-acyltransferases (Nat)"/>
    <property type="match status" value="1"/>
</dbReference>
<evidence type="ECO:0000313" key="2">
    <source>
        <dbReference type="EMBL" id="CAG9707932.1"/>
    </source>
</evidence>
<dbReference type="EMBL" id="CAMTCP010000291">
    <property type="protein sequence ID" value="CAI3693518.1"/>
    <property type="molecule type" value="Genomic_DNA"/>
</dbReference>
<keyword evidence="4" id="KW-0808">Transferase</keyword>